<feature type="transmembrane region" description="Helical" evidence="5">
    <location>
        <begin position="225"/>
        <end position="245"/>
    </location>
</feature>
<evidence type="ECO:0000256" key="1">
    <source>
        <dbReference type="ARBA" id="ARBA00004651"/>
    </source>
</evidence>
<feature type="transmembrane region" description="Helical" evidence="5">
    <location>
        <begin position="53"/>
        <end position="75"/>
    </location>
</feature>
<keyword evidence="2 5" id="KW-0812">Transmembrane</keyword>
<feature type="transmembrane region" description="Helical" evidence="5">
    <location>
        <begin position="110"/>
        <end position="134"/>
    </location>
</feature>
<feature type="transmembrane region" description="Helical" evidence="5">
    <location>
        <begin position="367"/>
        <end position="392"/>
    </location>
</feature>
<organism evidence="7 8">
    <name type="scientific">Rhodococcus gannanensis</name>
    <dbReference type="NCBI Taxonomy" id="1960308"/>
    <lineage>
        <taxon>Bacteria</taxon>
        <taxon>Bacillati</taxon>
        <taxon>Actinomycetota</taxon>
        <taxon>Actinomycetes</taxon>
        <taxon>Mycobacteriales</taxon>
        <taxon>Nocardiaceae</taxon>
        <taxon>Rhodococcus</taxon>
    </lineage>
</organism>
<evidence type="ECO:0000313" key="7">
    <source>
        <dbReference type="EMBL" id="MFD1811281.1"/>
    </source>
</evidence>
<dbReference type="PANTHER" id="PTHR23527">
    <property type="entry name" value="BLL3282 PROTEIN"/>
    <property type="match status" value="1"/>
</dbReference>
<dbReference type="SUPFAM" id="SSF103473">
    <property type="entry name" value="MFS general substrate transporter"/>
    <property type="match status" value="1"/>
</dbReference>
<proteinExistence type="predicted"/>
<protein>
    <submittedName>
        <fullName evidence="7">MFS transporter</fullName>
    </submittedName>
</protein>
<feature type="transmembrane region" description="Helical" evidence="5">
    <location>
        <begin position="257"/>
        <end position="280"/>
    </location>
</feature>
<name>A0ABW4NYL9_9NOCA</name>
<accession>A0ABW4NYL9</accession>
<dbReference type="Proteomes" id="UP001597286">
    <property type="component" value="Unassembled WGS sequence"/>
</dbReference>
<gene>
    <name evidence="7" type="ORF">ACFSJG_03560</name>
</gene>
<evidence type="ECO:0000256" key="3">
    <source>
        <dbReference type="ARBA" id="ARBA00022989"/>
    </source>
</evidence>
<dbReference type="InterPro" id="IPR020846">
    <property type="entry name" value="MFS_dom"/>
</dbReference>
<dbReference type="InterPro" id="IPR011701">
    <property type="entry name" value="MFS"/>
</dbReference>
<evidence type="ECO:0000259" key="6">
    <source>
        <dbReference type="PROSITE" id="PS50850"/>
    </source>
</evidence>
<keyword evidence="8" id="KW-1185">Reference proteome</keyword>
<dbReference type="Pfam" id="PF07690">
    <property type="entry name" value="MFS_1"/>
    <property type="match status" value="1"/>
</dbReference>
<dbReference type="PROSITE" id="PS50850">
    <property type="entry name" value="MFS"/>
    <property type="match status" value="1"/>
</dbReference>
<sequence length="409" mass="40811">MTSTATVTAGTTRRWTILALGVLAQAAQAVLVNGTAFLIPTLHEQSGMSLAQAGTLASAPVFGVVFGLVAWGAVADRHGERIVLAVGPALAAVATAAAAFAASAGATSGALAVLLALAGAAASSANSASGRVVVGWFPPDRRGLAMGIRQMSIPLGVALAAMTIPVVARDHGVGWALAFPAAACAIAAVACAIGIADPPRPERGDAEAQGLLGNPYRGSTVLQRIHAASVLLVVPQYVVWTYALVWLVTERGWAESAAGLVVTAAQFLGAASRVAVGVWSDRVGSRMRPLRIVTVAVVVSMAALALAGLTAGPVAIVLLVVASVTTVSPNGLAFTAVAEVAGPYWGGRALGIQNTAQFVAAAAVGPAFGALIGTVGFGAAFAISAAVPALAIPVVPNEHRKNPDTESRP</sequence>
<feature type="domain" description="Major facilitator superfamily (MFS) profile" evidence="6">
    <location>
        <begin position="14"/>
        <end position="403"/>
    </location>
</feature>
<feature type="transmembrane region" description="Helical" evidence="5">
    <location>
        <begin position="292"/>
        <end position="322"/>
    </location>
</feature>
<dbReference type="InterPro" id="IPR036259">
    <property type="entry name" value="MFS_trans_sf"/>
</dbReference>
<evidence type="ECO:0000256" key="4">
    <source>
        <dbReference type="ARBA" id="ARBA00023136"/>
    </source>
</evidence>
<dbReference type="InterPro" id="IPR052952">
    <property type="entry name" value="MFS-Transporter"/>
</dbReference>
<comment type="subcellular location">
    <subcellularLocation>
        <location evidence="1">Cell membrane</location>
        <topology evidence="1">Multi-pass membrane protein</topology>
    </subcellularLocation>
</comment>
<dbReference type="RefSeq" id="WP_378483833.1">
    <property type="nucleotide sequence ID" value="NZ_JBHUFB010000006.1"/>
</dbReference>
<reference evidence="8" key="1">
    <citation type="journal article" date="2019" name="Int. J. Syst. Evol. Microbiol.">
        <title>The Global Catalogue of Microorganisms (GCM) 10K type strain sequencing project: providing services to taxonomists for standard genome sequencing and annotation.</title>
        <authorList>
            <consortium name="The Broad Institute Genomics Platform"/>
            <consortium name="The Broad Institute Genome Sequencing Center for Infectious Disease"/>
            <person name="Wu L."/>
            <person name="Ma J."/>
        </authorList>
    </citation>
    <scope>NUCLEOTIDE SEQUENCE [LARGE SCALE GENOMIC DNA]</scope>
    <source>
        <strain evidence="8">DT72</strain>
    </source>
</reference>
<feature type="transmembrane region" description="Helical" evidence="5">
    <location>
        <begin position="146"/>
        <end position="168"/>
    </location>
</feature>
<feature type="transmembrane region" description="Helical" evidence="5">
    <location>
        <begin position="174"/>
        <end position="196"/>
    </location>
</feature>
<evidence type="ECO:0000256" key="2">
    <source>
        <dbReference type="ARBA" id="ARBA00022692"/>
    </source>
</evidence>
<dbReference type="PANTHER" id="PTHR23527:SF1">
    <property type="entry name" value="BLL3282 PROTEIN"/>
    <property type="match status" value="1"/>
</dbReference>
<evidence type="ECO:0000256" key="5">
    <source>
        <dbReference type="SAM" id="Phobius"/>
    </source>
</evidence>
<keyword evidence="3 5" id="KW-1133">Transmembrane helix</keyword>
<comment type="caution">
    <text evidence="7">The sequence shown here is derived from an EMBL/GenBank/DDBJ whole genome shotgun (WGS) entry which is preliminary data.</text>
</comment>
<feature type="transmembrane region" description="Helical" evidence="5">
    <location>
        <begin position="82"/>
        <end position="104"/>
    </location>
</feature>
<dbReference type="EMBL" id="JBHUFB010000006">
    <property type="protein sequence ID" value="MFD1811281.1"/>
    <property type="molecule type" value="Genomic_DNA"/>
</dbReference>
<keyword evidence="4 5" id="KW-0472">Membrane</keyword>
<evidence type="ECO:0000313" key="8">
    <source>
        <dbReference type="Proteomes" id="UP001597286"/>
    </source>
</evidence>
<dbReference type="Gene3D" id="1.20.1250.20">
    <property type="entry name" value="MFS general substrate transporter like domains"/>
    <property type="match status" value="2"/>
</dbReference>